<keyword evidence="5" id="KW-1185">Reference proteome</keyword>
<accession>A0A4V2LVD9</accession>
<feature type="chain" id="PRO_5020971465" evidence="1">
    <location>
        <begin position="22"/>
        <end position="227"/>
    </location>
</feature>
<dbReference type="Proteomes" id="UP001330482">
    <property type="component" value="Chromosome"/>
</dbReference>
<proteinExistence type="predicted"/>
<evidence type="ECO:0000313" key="3">
    <source>
        <dbReference type="EMBL" id="WRW32231.1"/>
    </source>
</evidence>
<gene>
    <name evidence="2" type="ORF">E0L20_11205</name>
    <name evidence="3" type="ORF">VPX56_03700</name>
</gene>
<feature type="signal peptide" evidence="1">
    <location>
        <begin position="1"/>
        <end position="21"/>
    </location>
</feature>
<dbReference type="EMBL" id="SJOO01000004">
    <property type="protein sequence ID" value="TCB92395.1"/>
    <property type="molecule type" value="Genomic_DNA"/>
</dbReference>
<name>A0A4V2LVD9_9ENTR</name>
<evidence type="ECO:0000256" key="1">
    <source>
        <dbReference type="SAM" id="SignalP"/>
    </source>
</evidence>
<dbReference type="AlphaFoldDB" id="A0A4V2LVD9"/>
<reference evidence="3 5" key="2">
    <citation type="submission" date="2024-01" db="EMBL/GenBank/DDBJ databases">
        <title>AV1 has a protective and therapeutic effect against plant viruses.</title>
        <authorList>
            <person name="Wang F."/>
        </authorList>
    </citation>
    <scope>NUCLEOTIDE SEQUENCE [LARGE SCALE GENOMIC DNA]</scope>
    <source>
        <strain evidence="3 5">AV1</strain>
    </source>
</reference>
<dbReference type="OrthoDB" id="6572497at2"/>
<organism evidence="2 4">
    <name type="scientific">Enterobacter wuhouensis</name>
    <dbReference type="NCBI Taxonomy" id="2529381"/>
    <lineage>
        <taxon>Bacteria</taxon>
        <taxon>Pseudomonadati</taxon>
        <taxon>Pseudomonadota</taxon>
        <taxon>Gammaproteobacteria</taxon>
        <taxon>Enterobacterales</taxon>
        <taxon>Enterobacteriaceae</taxon>
        <taxon>Enterobacter</taxon>
    </lineage>
</organism>
<evidence type="ECO:0000313" key="5">
    <source>
        <dbReference type="Proteomes" id="UP001330482"/>
    </source>
</evidence>
<sequence length="227" mass="22623">MKKILLASAVAMALTAAGANAASTAVLKVTGLLSVEACTPTLSGGGVVDYGRIHLSELSATTDNQLGTKDISLTINCPDAGAKAGWTITDDSAASRATGVTITNGDAANGSVSSADQSYGVGLAGDVKIGAYSVFTDIANVTADGVKVDPISGAATAPTWAKSTTGIIKNGNAEMMTVATTGTTAPLAYTTAVFPLKVSLAIEDTTTLAITDDTNLSGQATITVKYI</sequence>
<keyword evidence="1" id="KW-0732">Signal</keyword>
<dbReference type="Proteomes" id="UP000291424">
    <property type="component" value="Unassembled WGS sequence"/>
</dbReference>
<dbReference type="Pfam" id="PF06551">
    <property type="entry name" value="DUF1120"/>
    <property type="match status" value="1"/>
</dbReference>
<dbReference type="InterPro" id="IPR010546">
    <property type="entry name" value="DUF1120"/>
</dbReference>
<dbReference type="EMBL" id="CP142124">
    <property type="protein sequence ID" value="WRW32231.1"/>
    <property type="molecule type" value="Genomic_DNA"/>
</dbReference>
<reference evidence="2 4" key="1">
    <citation type="submission" date="2019-02" db="EMBL/GenBank/DDBJ databases">
        <title>The draft genome of Enterobacter spp. strains.</title>
        <authorList>
            <person name="Wang C."/>
            <person name="Feng Y."/>
            <person name="Zong Z."/>
        </authorList>
    </citation>
    <scope>NUCLEOTIDE SEQUENCE [LARGE SCALE GENOMIC DNA]</scope>
    <source>
        <strain evidence="2 4">WCHEW120002</strain>
    </source>
</reference>
<protein>
    <submittedName>
        <fullName evidence="2">DUF1120 domain-containing protein</fullName>
    </submittedName>
</protein>
<evidence type="ECO:0000313" key="4">
    <source>
        <dbReference type="Proteomes" id="UP000291424"/>
    </source>
</evidence>
<evidence type="ECO:0000313" key="2">
    <source>
        <dbReference type="EMBL" id="TCB92395.1"/>
    </source>
</evidence>
<dbReference type="RefSeq" id="WP_131634031.1">
    <property type="nucleotide sequence ID" value="NZ_CP142124.1"/>
</dbReference>